<sequence>MFSRILILLPLVALALAFADPLAPSGGIAALQQDFNATDEIVGIFQKAYTNLKSDPDLPHAARFAAAAKDIKAEIQNAIPECHKTIVTNADGHLKPYCTPAPSQ</sequence>
<feature type="chain" id="PRO_5013080488" evidence="1">
    <location>
        <begin position="20"/>
        <end position="104"/>
    </location>
</feature>
<accession>A0A284S4S8</accession>
<gene>
    <name evidence="2" type="ORF">ARMOST_19536</name>
</gene>
<feature type="signal peptide" evidence="1">
    <location>
        <begin position="1"/>
        <end position="19"/>
    </location>
</feature>
<keyword evidence="3" id="KW-1185">Reference proteome</keyword>
<dbReference type="Proteomes" id="UP000219338">
    <property type="component" value="Unassembled WGS sequence"/>
</dbReference>
<organism evidence="2 3">
    <name type="scientific">Armillaria ostoyae</name>
    <name type="common">Armillaria root rot fungus</name>
    <dbReference type="NCBI Taxonomy" id="47428"/>
    <lineage>
        <taxon>Eukaryota</taxon>
        <taxon>Fungi</taxon>
        <taxon>Dikarya</taxon>
        <taxon>Basidiomycota</taxon>
        <taxon>Agaricomycotina</taxon>
        <taxon>Agaricomycetes</taxon>
        <taxon>Agaricomycetidae</taxon>
        <taxon>Agaricales</taxon>
        <taxon>Marasmiineae</taxon>
        <taxon>Physalacriaceae</taxon>
        <taxon>Armillaria</taxon>
    </lineage>
</organism>
<dbReference type="AlphaFoldDB" id="A0A284S4S8"/>
<reference evidence="3" key="1">
    <citation type="journal article" date="2017" name="Nat. Ecol. Evol.">
        <title>Genome expansion and lineage-specific genetic innovations in the forest pathogenic fungi Armillaria.</title>
        <authorList>
            <person name="Sipos G."/>
            <person name="Prasanna A.N."/>
            <person name="Walter M.C."/>
            <person name="O'Connor E."/>
            <person name="Balint B."/>
            <person name="Krizsan K."/>
            <person name="Kiss B."/>
            <person name="Hess J."/>
            <person name="Varga T."/>
            <person name="Slot J."/>
            <person name="Riley R."/>
            <person name="Boka B."/>
            <person name="Rigling D."/>
            <person name="Barry K."/>
            <person name="Lee J."/>
            <person name="Mihaltcheva S."/>
            <person name="LaButti K."/>
            <person name="Lipzen A."/>
            <person name="Waldron R."/>
            <person name="Moloney N.M."/>
            <person name="Sperisen C."/>
            <person name="Kredics L."/>
            <person name="Vagvoelgyi C."/>
            <person name="Patrignani A."/>
            <person name="Fitzpatrick D."/>
            <person name="Nagy I."/>
            <person name="Doyle S."/>
            <person name="Anderson J.B."/>
            <person name="Grigoriev I.V."/>
            <person name="Gueldener U."/>
            <person name="Muensterkoetter M."/>
            <person name="Nagy L.G."/>
        </authorList>
    </citation>
    <scope>NUCLEOTIDE SEQUENCE [LARGE SCALE GENOMIC DNA]</scope>
    <source>
        <strain evidence="3">C18/9</strain>
    </source>
</reference>
<evidence type="ECO:0000256" key="1">
    <source>
        <dbReference type="SAM" id="SignalP"/>
    </source>
</evidence>
<proteinExistence type="predicted"/>
<name>A0A284S4S8_ARMOS</name>
<dbReference type="EMBL" id="FUEG01000032">
    <property type="protein sequence ID" value="SJL16021.1"/>
    <property type="molecule type" value="Genomic_DNA"/>
</dbReference>
<keyword evidence="1" id="KW-0732">Signal</keyword>
<protein>
    <submittedName>
        <fullName evidence="2">Uncharacterized protein</fullName>
    </submittedName>
</protein>
<evidence type="ECO:0000313" key="2">
    <source>
        <dbReference type="EMBL" id="SJL16021.1"/>
    </source>
</evidence>
<evidence type="ECO:0000313" key="3">
    <source>
        <dbReference type="Proteomes" id="UP000219338"/>
    </source>
</evidence>